<dbReference type="PANTHER" id="PTHR43140">
    <property type="entry name" value="TYPE-1 RESTRICTION ENZYME ECOKI SPECIFICITY PROTEIN"/>
    <property type="match status" value="1"/>
</dbReference>
<dbReference type="GO" id="GO:0003677">
    <property type="term" value="F:DNA binding"/>
    <property type="evidence" value="ECO:0007669"/>
    <property type="project" value="UniProtKB-KW"/>
</dbReference>
<dbReference type="InterPro" id="IPR000055">
    <property type="entry name" value="Restrct_endonuc_typeI_TRD"/>
</dbReference>
<dbReference type="GO" id="GO:0009307">
    <property type="term" value="P:DNA restriction-modification system"/>
    <property type="evidence" value="ECO:0007669"/>
    <property type="project" value="UniProtKB-KW"/>
</dbReference>
<evidence type="ECO:0000313" key="6">
    <source>
        <dbReference type="EMBL" id="PMM42941.1"/>
    </source>
</evidence>
<name>A0A2N7JMF1_VIBSP</name>
<feature type="domain" description="Type I restriction modification DNA specificity" evidence="5">
    <location>
        <begin position="226"/>
        <end position="399"/>
    </location>
</feature>
<keyword evidence="4" id="KW-0175">Coiled coil</keyword>
<dbReference type="AlphaFoldDB" id="A0A2N7JMF1"/>
<dbReference type="Pfam" id="PF01420">
    <property type="entry name" value="Methylase_S"/>
    <property type="match status" value="2"/>
</dbReference>
<evidence type="ECO:0000256" key="2">
    <source>
        <dbReference type="ARBA" id="ARBA00022747"/>
    </source>
</evidence>
<dbReference type="PANTHER" id="PTHR43140:SF1">
    <property type="entry name" value="TYPE I RESTRICTION ENZYME ECOKI SPECIFICITY SUBUNIT"/>
    <property type="match status" value="1"/>
</dbReference>
<evidence type="ECO:0000313" key="7">
    <source>
        <dbReference type="Proteomes" id="UP000235533"/>
    </source>
</evidence>
<dbReference type="EMBL" id="MCZF01000266">
    <property type="protein sequence ID" value="PMM42941.1"/>
    <property type="molecule type" value="Genomic_DNA"/>
</dbReference>
<reference evidence="7" key="1">
    <citation type="submission" date="2016-07" db="EMBL/GenBank/DDBJ databases">
        <title>Nontailed viruses are major unrecognized killers of bacteria in the ocean.</title>
        <authorList>
            <person name="Kauffman K."/>
            <person name="Hussain F."/>
            <person name="Yang J."/>
            <person name="Arevalo P."/>
            <person name="Brown J."/>
            <person name="Cutler M."/>
            <person name="Kelly L."/>
            <person name="Polz M.F."/>
        </authorList>
    </citation>
    <scope>NUCLEOTIDE SEQUENCE [LARGE SCALE GENOMIC DNA]</scope>
    <source>
        <strain evidence="7">10N.261.48.B5</strain>
    </source>
</reference>
<evidence type="ECO:0000256" key="1">
    <source>
        <dbReference type="ARBA" id="ARBA00010923"/>
    </source>
</evidence>
<evidence type="ECO:0000259" key="5">
    <source>
        <dbReference type="Pfam" id="PF01420"/>
    </source>
</evidence>
<comment type="similarity">
    <text evidence="1">Belongs to the type-I restriction system S methylase family.</text>
</comment>
<evidence type="ECO:0000256" key="4">
    <source>
        <dbReference type="SAM" id="Coils"/>
    </source>
</evidence>
<comment type="caution">
    <text evidence="6">The sequence shown here is derived from an EMBL/GenBank/DDBJ whole genome shotgun (WGS) entry which is preliminary data.</text>
</comment>
<protein>
    <recommendedName>
        <fullName evidence="5">Type I restriction modification DNA specificity domain-containing protein</fullName>
    </recommendedName>
</protein>
<organism evidence="6 7">
    <name type="scientific">Vibrio splendidus</name>
    <dbReference type="NCBI Taxonomy" id="29497"/>
    <lineage>
        <taxon>Bacteria</taxon>
        <taxon>Pseudomonadati</taxon>
        <taxon>Pseudomonadota</taxon>
        <taxon>Gammaproteobacteria</taxon>
        <taxon>Vibrionales</taxon>
        <taxon>Vibrionaceae</taxon>
        <taxon>Vibrio</taxon>
    </lineage>
</organism>
<dbReference type="InterPro" id="IPR044946">
    <property type="entry name" value="Restrct_endonuc_typeI_TRD_sf"/>
</dbReference>
<accession>A0A2N7JMF1</accession>
<dbReference type="Gene3D" id="3.90.220.20">
    <property type="entry name" value="DNA methylase specificity domains"/>
    <property type="match status" value="2"/>
</dbReference>
<dbReference type="Proteomes" id="UP000235533">
    <property type="component" value="Unassembled WGS sequence"/>
</dbReference>
<dbReference type="InterPro" id="IPR051212">
    <property type="entry name" value="Type-I_RE_S_subunit"/>
</dbReference>
<dbReference type="RefSeq" id="WP_102553261.1">
    <property type="nucleotide sequence ID" value="NZ_MCZF01000266.1"/>
</dbReference>
<keyword evidence="3" id="KW-0238">DNA-binding</keyword>
<feature type="coiled-coil region" evidence="4">
    <location>
        <begin position="391"/>
        <end position="462"/>
    </location>
</feature>
<feature type="domain" description="Type I restriction modification DNA specificity" evidence="5">
    <location>
        <begin position="5"/>
        <end position="179"/>
    </location>
</feature>
<evidence type="ECO:0000256" key="3">
    <source>
        <dbReference type="ARBA" id="ARBA00023125"/>
    </source>
</evidence>
<dbReference type="SUPFAM" id="SSF116734">
    <property type="entry name" value="DNA methylase specificity domain"/>
    <property type="match status" value="2"/>
</dbReference>
<sequence length="467" mass="52818">MVQLPKGWVRTDLGSIVDYGKTIKADLEKVSADSWVLELEDIEKNSSKLLKRCSFDERHPKSSKNSFDKGDVLYGKLRPYLNKMLIAPEDGICTTEIVPLKTNSELFESRFLFYWLKGRQFGDYVNTVSYGVNMPRLGTKDGKKAPMVVAPLPEQKRIVEKLDEVLAQVDTIKARLDGIPDLLKRFRQSVLASAVSGKLTEEWRGEVGSVDSPYCVDWKWPKVPLSWEVKQYPELVDSRLGKMLDKAKNQGVSTKYLGNINVRWFEFDLKSVQEILISEKEQQELQLVKGDVLICEGGEPGRCAVWRSNSGEQIIFQKALHRARVKDEIIPEWLALNLKNDADALTLNQLFTGTTIKHLTGKALKCYPIRVPPLEEQKEIVRLVEQYFVFADTIEAQVKKAQAKVDNLTQSILAKAFRGELVPQDPNDESADKLLERIAKAREEAEALAKAAKKEQAAKKRAAKATK</sequence>
<gene>
    <name evidence="6" type="ORF">BCT54_07080</name>
</gene>
<keyword evidence="2" id="KW-0680">Restriction system</keyword>
<proteinExistence type="inferred from homology"/>